<proteinExistence type="predicted"/>
<protein>
    <submittedName>
        <fullName evidence="1">Uncharacterized protein</fullName>
    </submittedName>
</protein>
<dbReference type="Pfam" id="PF08852">
    <property type="entry name" value="DUF1822"/>
    <property type="match status" value="1"/>
</dbReference>
<evidence type="ECO:0000313" key="2">
    <source>
        <dbReference type="Proteomes" id="UP000010473"/>
    </source>
</evidence>
<name>K9Y174_STAC7</name>
<organism evidence="1 2">
    <name type="scientific">Stanieria cyanosphaera (strain ATCC 29371 / PCC 7437)</name>
    <dbReference type="NCBI Taxonomy" id="111780"/>
    <lineage>
        <taxon>Bacteria</taxon>
        <taxon>Bacillati</taxon>
        <taxon>Cyanobacteriota</taxon>
        <taxon>Cyanophyceae</taxon>
        <taxon>Pleurocapsales</taxon>
        <taxon>Dermocarpellaceae</taxon>
        <taxon>Stanieria</taxon>
    </lineage>
</organism>
<dbReference type="EMBL" id="CP003654">
    <property type="protein sequence ID" value="AFZ38059.1"/>
    <property type="molecule type" value="Genomic_DNA"/>
</dbReference>
<dbReference type="AlphaFoldDB" id="K9Y174"/>
<reference evidence="2" key="1">
    <citation type="journal article" date="2013" name="Proc. Natl. Acad. Sci. U.S.A.">
        <title>Improving the coverage of the cyanobacterial phylum using diversity-driven genome sequencing.</title>
        <authorList>
            <person name="Shih P.M."/>
            <person name="Wu D."/>
            <person name="Latifi A."/>
            <person name="Axen S.D."/>
            <person name="Fewer D.P."/>
            <person name="Talla E."/>
            <person name="Calteau A."/>
            <person name="Cai F."/>
            <person name="Tandeau de Marsac N."/>
            <person name="Rippka R."/>
            <person name="Herdman M."/>
            <person name="Sivonen K."/>
            <person name="Coursin T."/>
            <person name="Laurent T."/>
            <person name="Goodwin L."/>
            <person name="Nolan M."/>
            <person name="Davenport K.W."/>
            <person name="Han C.S."/>
            <person name="Rubin E.M."/>
            <person name="Eisen J.A."/>
            <person name="Woyke T."/>
            <person name="Gugger M."/>
            <person name="Kerfeld C.A."/>
        </authorList>
    </citation>
    <scope>NUCLEOTIDE SEQUENCE [LARGE SCALE GENOMIC DNA]</scope>
    <source>
        <strain evidence="2">ATCC 29371 / PCC 7437</strain>
        <plasmid evidence="2">Plasmid pSTA7437.01</plasmid>
    </source>
</reference>
<accession>K9Y174</accession>
<dbReference type="KEGG" id="scs:Sta7437_4601"/>
<dbReference type="RefSeq" id="WP_015211967.1">
    <property type="nucleotide sequence ID" value="NC_019765.1"/>
</dbReference>
<keyword evidence="2" id="KW-1185">Reference proteome</keyword>
<dbReference type="Proteomes" id="UP000010473">
    <property type="component" value="Plasmid pSTA7437.01"/>
</dbReference>
<dbReference type="InterPro" id="IPR014951">
    <property type="entry name" value="DUF1822"/>
</dbReference>
<evidence type="ECO:0000313" key="1">
    <source>
        <dbReference type="EMBL" id="AFZ38059.1"/>
    </source>
</evidence>
<dbReference type="OrthoDB" id="526290at2"/>
<sequence length="398" mass="46980">MFHYQYSLAKNNQTNLIIYFDNKDIEQIPFKRNEYSSNSTYRNAKINFICQEGFMTWLREEIEANENLEVWDKNNFYINWEFLNGTKIKLGNKSLVLVPQLGSNEECEIDAEWIDIPEWTADYYIPIYVDLDNMFLLVQGYTTHKCLKNSKITKYDEILRKYYINTKKMFLNIDNMLIVREYNAENKTKVNSLQPLSESKEKQMITKLGHPTVLSPRYAVKDFSEWCALIDSTDKRKELYEERCFTLRININKWYEGIFEEFWQSLSDIVYPSLRMVTSGSYKLQSNPSVTINNEISKARLVKLGKNSVALEVSTKIDRQNSLDLICKIYSSINSNSIDLPIGLKIIIMDRYKNILKEEIVTNSTGCIQFDLMKIKKDECYVLEINLNKITEKIEFYF</sequence>
<geneLocation type="plasmid" evidence="1 2">
    <name>pSTA7437.01</name>
</geneLocation>
<dbReference type="HOGENOM" id="CLU_043658_0_0_3"/>
<gene>
    <name evidence="1" type="ordered locus">Sta7437_4601</name>
</gene>
<keyword evidence="1" id="KW-0614">Plasmid</keyword>